<dbReference type="SUPFAM" id="SSF55729">
    <property type="entry name" value="Acyl-CoA N-acyltransferases (Nat)"/>
    <property type="match status" value="1"/>
</dbReference>
<dbReference type="PROSITE" id="PS51186">
    <property type="entry name" value="GNAT"/>
    <property type="match status" value="1"/>
</dbReference>
<dbReference type="Pfam" id="PF13508">
    <property type="entry name" value="Acetyltransf_7"/>
    <property type="match status" value="1"/>
</dbReference>
<feature type="domain" description="N-acetyltransferase" evidence="1">
    <location>
        <begin position="71"/>
        <end position="222"/>
    </location>
</feature>
<keyword evidence="3" id="KW-1185">Reference proteome</keyword>
<evidence type="ECO:0000313" key="2">
    <source>
        <dbReference type="EMBL" id="KAG0648571.1"/>
    </source>
</evidence>
<dbReference type="Gene3D" id="3.40.630.30">
    <property type="match status" value="1"/>
</dbReference>
<dbReference type="InterPro" id="IPR000182">
    <property type="entry name" value="GNAT_dom"/>
</dbReference>
<evidence type="ECO:0000259" key="1">
    <source>
        <dbReference type="PROSITE" id="PS51186"/>
    </source>
</evidence>
<dbReference type="AlphaFoldDB" id="A0A9P7AWV5"/>
<dbReference type="PANTHER" id="PTHR42791:SF16">
    <property type="entry name" value="N-ACETYLTRANSFERASE DOMAIN-CONTAINING PROTEIN"/>
    <property type="match status" value="1"/>
</dbReference>
<sequence>MTIRKAVRGDLRAMAEVSAAAFMGEELFGELMHPRRKEYPEDFIVFFERKYLSHWYDPRHHFLVGLDGVSGRVVAVAEWDRQGASTSWSDKMDFGVTSRIVSSYIRASSYIWPNRAADPTKANILAESFPLFSDLWSGSREQNWYLDMLATHPDFQGQGLGNELVKWGLEEARKENVCASVISALGKEGFYGKFGFVERGRSNVGPLKEHGIQGGAVMFRDV</sequence>
<reference evidence="2" key="1">
    <citation type="submission" date="2019-07" db="EMBL/GenBank/DDBJ databases">
        <title>Hyphodiscus hymeniophilus genome sequencing and assembly.</title>
        <authorList>
            <person name="Kramer G."/>
            <person name="Nodwell J."/>
        </authorList>
    </citation>
    <scope>NUCLEOTIDE SEQUENCE</scope>
    <source>
        <strain evidence="2">ATCC 34498</strain>
    </source>
</reference>
<dbReference type="OrthoDB" id="2832510at2759"/>
<proteinExistence type="predicted"/>
<accession>A0A9P7AWV5</accession>
<dbReference type="PANTHER" id="PTHR42791">
    <property type="entry name" value="GNAT FAMILY ACETYLTRANSFERASE"/>
    <property type="match status" value="1"/>
</dbReference>
<gene>
    <name evidence="2" type="ORF">D0Z07_5144</name>
</gene>
<evidence type="ECO:0000313" key="3">
    <source>
        <dbReference type="Proteomes" id="UP000785200"/>
    </source>
</evidence>
<dbReference type="InterPro" id="IPR052523">
    <property type="entry name" value="Trichothecene_AcTrans"/>
</dbReference>
<protein>
    <recommendedName>
        <fullName evidence="1">N-acetyltransferase domain-containing protein</fullName>
    </recommendedName>
</protein>
<dbReference type="EMBL" id="VNKQ01000010">
    <property type="protein sequence ID" value="KAG0648571.1"/>
    <property type="molecule type" value="Genomic_DNA"/>
</dbReference>
<name>A0A9P7AWV5_9HELO</name>
<dbReference type="GO" id="GO:0016747">
    <property type="term" value="F:acyltransferase activity, transferring groups other than amino-acyl groups"/>
    <property type="evidence" value="ECO:0007669"/>
    <property type="project" value="InterPro"/>
</dbReference>
<dbReference type="Proteomes" id="UP000785200">
    <property type="component" value="Unassembled WGS sequence"/>
</dbReference>
<dbReference type="CDD" id="cd04301">
    <property type="entry name" value="NAT_SF"/>
    <property type="match status" value="1"/>
</dbReference>
<dbReference type="InterPro" id="IPR016181">
    <property type="entry name" value="Acyl_CoA_acyltransferase"/>
</dbReference>
<organism evidence="2 3">
    <name type="scientific">Hyphodiscus hymeniophilus</name>
    <dbReference type="NCBI Taxonomy" id="353542"/>
    <lineage>
        <taxon>Eukaryota</taxon>
        <taxon>Fungi</taxon>
        <taxon>Dikarya</taxon>
        <taxon>Ascomycota</taxon>
        <taxon>Pezizomycotina</taxon>
        <taxon>Leotiomycetes</taxon>
        <taxon>Helotiales</taxon>
        <taxon>Hyphodiscaceae</taxon>
        <taxon>Hyphodiscus</taxon>
    </lineage>
</organism>
<comment type="caution">
    <text evidence="2">The sequence shown here is derived from an EMBL/GenBank/DDBJ whole genome shotgun (WGS) entry which is preliminary data.</text>
</comment>